<feature type="compositionally biased region" description="Low complexity" evidence="1">
    <location>
        <begin position="448"/>
        <end position="469"/>
    </location>
</feature>
<evidence type="ECO:0000256" key="1">
    <source>
        <dbReference type="SAM" id="MobiDB-lite"/>
    </source>
</evidence>
<evidence type="ECO:0000313" key="2">
    <source>
        <dbReference type="EMBL" id="KAE8252718.1"/>
    </source>
</evidence>
<name>A0A8X7MX94_9BASI</name>
<accession>A0A8X7MX94</accession>
<proteinExistence type="predicted"/>
<sequence>MPRVKLPYKATGPSRAASEAGSTVAHPFDGDELRAATGRANLRPKDLSDDESLDEYSTFPDVLLVAKQYGLRNRFAHRLQENLEINLEERNRIRGRKGQEPLEAPPANEVEIIGTQLKQSQDSADMQHNVKVLLYNVQVLTNTVETLCRAIKDLTGKTKNTLSSSAIKNVKKTTSKIFFNPANKNYTDATAIWTVVRRIYTREPSGLGEHGQHIMNEKYNEAGRDAVRDVVGRQMNDIRYQMKGMLWGSIQKRKTLREFAEEVCERYGAVLSYGLLLRLAMMRHLARGDRIPLRKKQANDSWGPLDPNWFDRFEAEVQRLVDDTHSNDPRRKADALAAFKRYINADVREFGSCDTLSTNPAPNEEVQCTADIEAVRDEFELPATNGHPSFISTASSSPTPAGGKRKRPGSVAESSSDSDASTELSLPDIPQQAQEREQIYIPSRPNASSQGATQPSGPSPSQQASQQPSLNNRHGLQSLPLSQQKFQQPSRNNQHGRPSLALLSQQTNVPHSEGSSAPARRSVSQGTKARHTERSSTPARRSPRKQLAPEALAEDERLKPALLGDEEFENSAYVAPTK</sequence>
<feature type="compositionally biased region" description="Low complexity" evidence="1">
    <location>
        <begin position="410"/>
        <end position="426"/>
    </location>
</feature>
<comment type="caution">
    <text evidence="2">The sequence shown here is derived from an EMBL/GenBank/DDBJ whole genome shotgun (WGS) entry which is preliminary data.</text>
</comment>
<keyword evidence="3" id="KW-1185">Reference proteome</keyword>
<dbReference type="Proteomes" id="UP000077684">
    <property type="component" value="Unassembled WGS sequence"/>
</dbReference>
<reference evidence="2" key="1">
    <citation type="submission" date="2016-04" db="EMBL/GenBank/DDBJ databases">
        <authorList>
            <person name="Nguyen H.D."/>
            <person name="Samba Siva P."/>
            <person name="Cullis J."/>
            <person name="Levesque C.A."/>
            <person name="Hambleton S."/>
        </authorList>
    </citation>
    <scope>NUCLEOTIDE SEQUENCE</scope>
    <source>
        <strain evidence="2">DAOMC 236426</strain>
    </source>
</reference>
<dbReference type="AlphaFoldDB" id="A0A8X7MX94"/>
<feature type="region of interest" description="Disordered" evidence="1">
    <location>
        <begin position="1"/>
        <end position="30"/>
    </location>
</feature>
<feature type="compositionally biased region" description="Polar residues" evidence="1">
    <location>
        <begin position="470"/>
        <end position="515"/>
    </location>
</feature>
<feature type="region of interest" description="Disordered" evidence="1">
    <location>
        <begin position="444"/>
        <end position="578"/>
    </location>
</feature>
<evidence type="ECO:0000313" key="3">
    <source>
        <dbReference type="Proteomes" id="UP000077684"/>
    </source>
</evidence>
<feature type="region of interest" description="Disordered" evidence="1">
    <location>
        <begin position="382"/>
        <end position="430"/>
    </location>
</feature>
<gene>
    <name evidence="2" type="ORF">A4X06_0g1984</name>
</gene>
<organism evidence="2 3">
    <name type="scientific">Tilletia controversa</name>
    <name type="common">dwarf bunt fungus</name>
    <dbReference type="NCBI Taxonomy" id="13291"/>
    <lineage>
        <taxon>Eukaryota</taxon>
        <taxon>Fungi</taxon>
        <taxon>Dikarya</taxon>
        <taxon>Basidiomycota</taxon>
        <taxon>Ustilaginomycotina</taxon>
        <taxon>Exobasidiomycetes</taxon>
        <taxon>Tilletiales</taxon>
        <taxon>Tilletiaceae</taxon>
        <taxon>Tilletia</taxon>
    </lineage>
</organism>
<feature type="compositionally biased region" description="Polar residues" evidence="1">
    <location>
        <begin position="386"/>
        <end position="399"/>
    </location>
</feature>
<dbReference type="EMBL" id="LWDE02000139">
    <property type="protein sequence ID" value="KAE8252718.1"/>
    <property type="molecule type" value="Genomic_DNA"/>
</dbReference>
<reference evidence="2" key="2">
    <citation type="journal article" date="2019" name="IMA Fungus">
        <title>Genome sequencing and comparison of five Tilletia species to identify candidate genes for the detection of regulated species infecting wheat.</title>
        <authorList>
            <person name="Nguyen H.D.T."/>
            <person name="Sultana T."/>
            <person name="Kesanakurti P."/>
            <person name="Hambleton S."/>
        </authorList>
    </citation>
    <scope>NUCLEOTIDE SEQUENCE</scope>
    <source>
        <strain evidence="2">DAOMC 236426</strain>
    </source>
</reference>
<protein>
    <submittedName>
        <fullName evidence="2">Uncharacterized protein</fullName>
    </submittedName>
</protein>